<sequence length="131" mass="15251">MSFPNPIELFDVHVYFLQDNPGSVKSAEHLRQKIIDKFPHLTVYNMVHRPIGPHPTAMFELKLKNNAEFGEFFPWLVLNRGPHSVLVHPQTGDDFIDHAQYASWLGQPLPLDMTMQNRWPNDLYPPHVELK</sequence>
<evidence type="ECO:0000313" key="2">
    <source>
        <dbReference type="Proteomes" id="UP000070444"/>
    </source>
</evidence>
<evidence type="ECO:0000313" key="1">
    <source>
        <dbReference type="EMBL" id="KXN66549.1"/>
    </source>
</evidence>
<keyword evidence="1" id="KW-0223">Dioxygenase</keyword>
<protein>
    <submittedName>
        <fullName evidence="1">Dopa 4,5-dioxygenase</fullName>
    </submittedName>
</protein>
<dbReference type="InterPro" id="IPR014980">
    <property type="entry name" value="DOPA_dioxygen"/>
</dbReference>
<keyword evidence="1" id="KW-0560">Oxidoreductase</keyword>
<dbReference type="GO" id="GO:0051213">
    <property type="term" value="F:dioxygenase activity"/>
    <property type="evidence" value="ECO:0007669"/>
    <property type="project" value="UniProtKB-KW"/>
</dbReference>
<dbReference type="Proteomes" id="UP000070444">
    <property type="component" value="Unassembled WGS sequence"/>
</dbReference>
<dbReference type="PANTHER" id="PTHR36423:SF2">
    <property type="entry name" value="AFR070WP"/>
    <property type="match status" value="1"/>
</dbReference>
<proteinExistence type="predicted"/>
<dbReference type="AlphaFoldDB" id="A0A137NUW2"/>
<dbReference type="PANTHER" id="PTHR36423">
    <property type="entry name" value="AFR070WP"/>
    <property type="match status" value="1"/>
</dbReference>
<dbReference type="SUPFAM" id="SSF143410">
    <property type="entry name" value="DOPA-like"/>
    <property type="match status" value="1"/>
</dbReference>
<gene>
    <name evidence="1" type="ORF">CONCODRAFT_11578</name>
</gene>
<dbReference type="InterPro" id="IPR023389">
    <property type="entry name" value="DOPA-like_sf"/>
</dbReference>
<organism evidence="1 2">
    <name type="scientific">Conidiobolus coronatus (strain ATCC 28846 / CBS 209.66 / NRRL 28638)</name>
    <name type="common">Delacroixia coronata</name>
    <dbReference type="NCBI Taxonomy" id="796925"/>
    <lineage>
        <taxon>Eukaryota</taxon>
        <taxon>Fungi</taxon>
        <taxon>Fungi incertae sedis</taxon>
        <taxon>Zoopagomycota</taxon>
        <taxon>Entomophthoromycotina</taxon>
        <taxon>Entomophthoromycetes</taxon>
        <taxon>Entomophthorales</taxon>
        <taxon>Ancylistaceae</taxon>
        <taxon>Conidiobolus</taxon>
    </lineage>
</organism>
<name>A0A137NUW2_CONC2</name>
<dbReference type="Gene3D" id="3.30.70.1240">
    <property type="entry name" value="DOPA-like domains"/>
    <property type="match status" value="1"/>
</dbReference>
<dbReference type="EMBL" id="KQ964712">
    <property type="protein sequence ID" value="KXN66549.1"/>
    <property type="molecule type" value="Genomic_DNA"/>
</dbReference>
<keyword evidence="2" id="KW-1185">Reference proteome</keyword>
<dbReference type="OrthoDB" id="9970095at2759"/>
<reference evidence="1 2" key="1">
    <citation type="journal article" date="2015" name="Genome Biol. Evol.">
        <title>Phylogenomic analyses indicate that early fungi evolved digesting cell walls of algal ancestors of land plants.</title>
        <authorList>
            <person name="Chang Y."/>
            <person name="Wang S."/>
            <person name="Sekimoto S."/>
            <person name="Aerts A.L."/>
            <person name="Choi C."/>
            <person name="Clum A."/>
            <person name="LaButti K.M."/>
            <person name="Lindquist E.A."/>
            <person name="Yee Ngan C."/>
            <person name="Ohm R.A."/>
            <person name="Salamov A.A."/>
            <person name="Grigoriev I.V."/>
            <person name="Spatafora J.W."/>
            <person name="Berbee M.L."/>
        </authorList>
    </citation>
    <scope>NUCLEOTIDE SEQUENCE [LARGE SCALE GENOMIC DNA]</scope>
    <source>
        <strain evidence="1 2">NRRL 28638</strain>
    </source>
</reference>
<dbReference type="Pfam" id="PF08883">
    <property type="entry name" value="DOPA_dioxygen"/>
    <property type="match status" value="1"/>
</dbReference>
<dbReference type="PIRSF" id="PIRSF028139">
    <property type="entry name" value="DOPA-diox_rel_Mll2280"/>
    <property type="match status" value="1"/>
</dbReference>
<dbReference type="OMA" id="DIHIYYF"/>
<accession>A0A137NUW2</accession>